<proteinExistence type="predicted"/>
<dbReference type="KEGG" id="sls:SLINC_4039"/>
<dbReference type="EMBL" id="CP016438">
    <property type="protein sequence ID" value="ANS66263.1"/>
    <property type="molecule type" value="Genomic_DNA"/>
</dbReference>
<reference evidence="1 2" key="1">
    <citation type="submission" date="2016-07" db="EMBL/GenBank/DDBJ databases">
        <title>Enhancement of antibiotic productionsby engineered nitrateutilization in actinobacteria.</title>
        <authorList>
            <person name="Meng S.C."/>
        </authorList>
    </citation>
    <scope>NUCLEOTIDE SEQUENCE [LARGE SCALE GENOMIC DNA]</scope>
    <source>
        <strain evidence="1 2">NRRL 2936</strain>
    </source>
</reference>
<accession>A0A1B1MCP5</accession>
<keyword evidence="2" id="KW-1185">Reference proteome</keyword>
<evidence type="ECO:0000313" key="1">
    <source>
        <dbReference type="EMBL" id="ANS66263.1"/>
    </source>
</evidence>
<dbReference type="Proteomes" id="UP000092598">
    <property type="component" value="Chromosome"/>
</dbReference>
<organism evidence="1 2">
    <name type="scientific">Streptomyces lincolnensis</name>
    <dbReference type="NCBI Taxonomy" id="1915"/>
    <lineage>
        <taxon>Bacteria</taxon>
        <taxon>Bacillati</taxon>
        <taxon>Actinomycetota</taxon>
        <taxon>Actinomycetes</taxon>
        <taxon>Kitasatosporales</taxon>
        <taxon>Streptomycetaceae</taxon>
        <taxon>Streptomyces</taxon>
    </lineage>
</organism>
<dbReference type="PATRIC" id="fig|1915.4.peg.4458"/>
<gene>
    <name evidence="1" type="ORF">SLINC_4039</name>
</gene>
<protein>
    <submittedName>
        <fullName evidence="1">Uncharacterized protein</fullName>
    </submittedName>
</protein>
<name>A0A1B1MCP5_STRLN</name>
<sequence length="62" mass="6592">MTPQPSGSDHLPVYESLVRERGDAVAEARVVSEQAQHEASQALNWHGVALPEPASDTNGGQL</sequence>
<dbReference type="OrthoDB" id="4331273at2"/>
<dbReference type="RefSeq" id="WP_067435498.1">
    <property type="nucleotide sequence ID" value="NZ_CP016438.1"/>
</dbReference>
<evidence type="ECO:0000313" key="2">
    <source>
        <dbReference type="Proteomes" id="UP000092598"/>
    </source>
</evidence>
<dbReference type="AlphaFoldDB" id="A0A1B1MCP5"/>